<evidence type="ECO:0000256" key="1">
    <source>
        <dbReference type="SAM" id="MobiDB-lite"/>
    </source>
</evidence>
<gene>
    <name evidence="3" type="ORF">ACE1CA_16270</name>
</gene>
<dbReference type="PANTHER" id="PTHR42983:SF1">
    <property type="entry name" value="IRON-MOLYBDENUM PROTEIN"/>
    <property type="match status" value="1"/>
</dbReference>
<keyword evidence="4" id="KW-1185">Reference proteome</keyword>
<accession>A0ABV4WN77</accession>
<dbReference type="Proteomes" id="UP001576780">
    <property type="component" value="Unassembled WGS sequence"/>
</dbReference>
<dbReference type="PANTHER" id="PTHR42983">
    <property type="entry name" value="DINITROGENASE IRON-MOLYBDENUM COFACTOR PROTEIN-RELATED"/>
    <property type="match status" value="1"/>
</dbReference>
<protein>
    <submittedName>
        <fullName evidence="3">NifB/NifX family molybdenum-iron cluster-binding protein</fullName>
    </submittedName>
</protein>
<name>A0ABV4WN77_9CYAN</name>
<dbReference type="Pfam" id="PF02579">
    <property type="entry name" value="Nitro_FeMo-Co"/>
    <property type="match status" value="1"/>
</dbReference>
<feature type="domain" description="Dinitrogenase iron-molybdenum cofactor biosynthesis" evidence="2">
    <location>
        <begin position="11"/>
        <end position="100"/>
    </location>
</feature>
<dbReference type="Gene3D" id="3.30.420.130">
    <property type="entry name" value="Dinitrogenase iron-molybdenum cofactor biosynthesis domain"/>
    <property type="match status" value="1"/>
</dbReference>
<organism evidence="3 4">
    <name type="scientific">Floridaenema evergladense BLCC-F167</name>
    <dbReference type="NCBI Taxonomy" id="3153639"/>
    <lineage>
        <taxon>Bacteria</taxon>
        <taxon>Bacillati</taxon>
        <taxon>Cyanobacteriota</taxon>
        <taxon>Cyanophyceae</taxon>
        <taxon>Oscillatoriophycideae</taxon>
        <taxon>Aerosakkonematales</taxon>
        <taxon>Aerosakkonemataceae</taxon>
        <taxon>Floridanema</taxon>
        <taxon>Floridanema evergladense</taxon>
    </lineage>
</organism>
<dbReference type="InterPro" id="IPR003731">
    <property type="entry name" value="Di-Nase_FeMo-co_biosynth"/>
</dbReference>
<dbReference type="SUPFAM" id="SSF53146">
    <property type="entry name" value="Nitrogenase accessory factor-like"/>
    <property type="match status" value="1"/>
</dbReference>
<evidence type="ECO:0000259" key="2">
    <source>
        <dbReference type="Pfam" id="PF02579"/>
    </source>
</evidence>
<comment type="caution">
    <text evidence="3">The sequence shown here is derived from an EMBL/GenBank/DDBJ whole genome shotgun (WGS) entry which is preliminary data.</text>
</comment>
<feature type="region of interest" description="Disordered" evidence="1">
    <location>
        <begin position="107"/>
        <end position="132"/>
    </location>
</feature>
<proteinExistence type="predicted"/>
<evidence type="ECO:0000313" key="4">
    <source>
        <dbReference type="Proteomes" id="UP001576780"/>
    </source>
</evidence>
<sequence>MKIALASQNKTTITQHAGHCQKFWIYETKESEIIDKKLLELSRETSFHNSSPHAPHPLDEVQVLIAGGMGRGLAQRLERKGIEAVITEETDLDKAVSAYLDGSLVRGKPECHEHEHEEKHQHQQGHECENAS</sequence>
<dbReference type="InterPro" id="IPR036105">
    <property type="entry name" value="DiNase_FeMo-co_biosyn_sf"/>
</dbReference>
<evidence type="ECO:0000313" key="3">
    <source>
        <dbReference type="EMBL" id="MFB2836088.1"/>
    </source>
</evidence>
<reference evidence="3 4" key="1">
    <citation type="submission" date="2024-09" db="EMBL/GenBank/DDBJ databases">
        <title>Floridaenema gen nov. (Aerosakkonemataceae, Aerosakkonematales ord. nov., Cyanobacteria) from benthic tropical and subtropical fresh waters, with the description of four new species.</title>
        <authorList>
            <person name="Moretto J.A."/>
            <person name="Berthold D.E."/>
            <person name="Lefler F.W."/>
            <person name="Huang I.-S."/>
            <person name="Laughinghouse H. IV."/>
        </authorList>
    </citation>
    <scope>NUCLEOTIDE SEQUENCE [LARGE SCALE GENOMIC DNA]</scope>
    <source>
        <strain evidence="3 4">BLCC-F167</strain>
    </source>
</reference>
<dbReference type="InterPro" id="IPR033913">
    <property type="entry name" value="MTH1175_dom"/>
</dbReference>
<dbReference type="RefSeq" id="WP_413278482.1">
    <property type="nucleotide sequence ID" value="NZ_JBHFNT010000139.1"/>
</dbReference>
<dbReference type="EMBL" id="JBHFNT010000139">
    <property type="protein sequence ID" value="MFB2836088.1"/>
    <property type="molecule type" value="Genomic_DNA"/>
</dbReference>
<dbReference type="CDD" id="cd00851">
    <property type="entry name" value="MTH1175"/>
    <property type="match status" value="1"/>
</dbReference>